<dbReference type="SMART" id="SM00184">
    <property type="entry name" value="RING"/>
    <property type="match status" value="2"/>
</dbReference>
<gene>
    <name evidence="10" type="ORF">EXIGLDRAFT_599356</name>
</gene>
<dbReference type="InterPro" id="IPR013083">
    <property type="entry name" value="Znf_RING/FYVE/PHD"/>
</dbReference>
<dbReference type="PANTHER" id="PTHR11685">
    <property type="entry name" value="RBR FAMILY RING FINGER AND IBR DOMAIN-CONTAINING"/>
    <property type="match status" value="1"/>
</dbReference>
<organism evidence="10 11">
    <name type="scientific">Exidia glandulosa HHB12029</name>
    <dbReference type="NCBI Taxonomy" id="1314781"/>
    <lineage>
        <taxon>Eukaryota</taxon>
        <taxon>Fungi</taxon>
        <taxon>Dikarya</taxon>
        <taxon>Basidiomycota</taxon>
        <taxon>Agaricomycotina</taxon>
        <taxon>Agaricomycetes</taxon>
        <taxon>Auriculariales</taxon>
        <taxon>Exidiaceae</taxon>
        <taxon>Exidia</taxon>
    </lineage>
</organism>
<dbReference type="AlphaFoldDB" id="A0A166BT61"/>
<keyword evidence="2" id="KW-0479">Metal-binding</keyword>
<evidence type="ECO:0000256" key="7">
    <source>
        <dbReference type="PROSITE-ProRule" id="PRU00175"/>
    </source>
</evidence>
<keyword evidence="6" id="KW-0862">Zinc</keyword>
<evidence type="ECO:0000256" key="6">
    <source>
        <dbReference type="ARBA" id="ARBA00022833"/>
    </source>
</evidence>
<dbReference type="EMBL" id="KV425882">
    <property type="protein sequence ID" value="KZW03820.1"/>
    <property type="molecule type" value="Genomic_DNA"/>
</dbReference>
<dbReference type="Proteomes" id="UP000077266">
    <property type="component" value="Unassembled WGS sequence"/>
</dbReference>
<evidence type="ECO:0000256" key="2">
    <source>
        <dbReference type="ARBA" id="ARBA00022723"/>
    </source>
</evidence>
<dbReference type="GO" id="GO:0004842">
    <property type="term" value="F:ubiquitin-protein transferase activity"/>
    <property type="evidence" value="ECO:0007669"/>
    <property type="project" value="InterPro"/>
</dbReference>
<keyword evidence="1" id="KW-0808">Transferase</keyword>
<dbReference type="PROSITE" id="PS50089">
    <property type="entry name" value="ZF_RING_2"/>
    <property type="match status" value="1"/>
</dbReference>
<evidence type="ECO:0000256" key="4">
    <source>
        <dbReference type="ARBA" id="ARBA00022771"/>
    </source>
</evidence>
<reference evidence="10 11" key="1">
    <citation type="journal article" date="2016" name="Mol. Biol. Evol.">
        <title>Comparative Genomics of Early-Diverging Mushroom-Forming Fungi Provides Insights into the Origins of Lignocellulose Decay Capabilities.</title>
        <authorList>
            <person name="Nagy L.G."/>
            <person name="Riley R."/>
            <person name="Tritt A."/>
            <person name="Adam C."/>
            <person name="Daum C."/>
            <person name="Floudas D."/>
            <person name="Sun H."/>
            <person name="Yadav J.S."/>
            <person name="Pangilinan J."/>
            <person name="Larsson K.H."/>
            <person name="Matsuura K."/>
            <person name="Barry K."/>
            <person name="Labutti K."/>
            <person name="Kuo R."/>
            <person name="Ohm R.A."/>
            <person name="Bhattacharya S.S."/>
            <person name="Shirouzu T."/>
            <person name="Yoshinaga Y."/>
            <person name="Martin F.M."/>
            <person name="Grigoriev I.V."/>
            <person name="Hibbett D.S."/>
        </authorList>
    </citation>
    <scope>NUCLEOTIDE SEQUENCE [LARGE SCALE GENOMIC DNA]</scope>
    <source>
        <strain evidence="10 11">HHB12029</strain>
    </source>
</reference>
<dbReference type="Gene3D" id="1.20.120.1750">
    <property type="match status" value="1"/>
</dbReference>
<protein>
    <recommendedName>
        <fullName evidence="12">RING-type domain-containing protein</fullName>
    </recommendedName>
</protein>
<dbReference type="InParanoid" id="A0A166BT61"/>
<evidence type="ECO:0000313" key="11">
    <source>
        <dbReference type="Proteomes" id="UP000077266"/>
    </source>
</evidence>
<dbReference type="SUPFAM" id="SSF57850">
    <property type="entry name" value="RING/U-box"/>
    <property type="match status" value="2"/>
</dbReference>
<dbReference type="InterPro" id="IPR031127">
    <property type="entry name" value="E3_UB_ligase_RBR"/>
</dbReference>
<keyword evidence="5" id="KW-0833">Ubl conjugation pathway</keyword>
<sequence length="241" mass="26880">MDAEGIDYADRLDPSIVQSWLEDSPIERGPGLEGGQFDCGICLESCPIDVVCITEGCGHMICRDCMRGHIVASLEEKKYPIPCAICAADRNNRDPSVVSQLDVELAGLSAKQFAVWTELQMAEVSIEMKCTKCKKSMHVDREDYVAMNVITCPMRKCRYTWCKRCLHKVRNATNHHACGREELEKLMASKGYQFCPGCQTPCEKISGCNHITCKAPGCKTEFCYACGKASCRGCNWKRLGR</sequence>
<accession>A0A166BT61</accession>
<evidence type="ECO:0000256" key="5">
    <source>
        <dbReference type="ARBA" id="ARBA00022786"/>
    </source>
</evidence>
<keyword evidence="4 7" id="KW-0863">Zinc-finger</keyword>
<evidence type="ECO:0000256" key="1">
    <source>
        <dbReference type="ARBA" id="ARBA00022679"/>
    </source>
</evidence>
<dbReference type="InterPro" id="IPR044066">
    <property type="entry name" value="TRIAD_supradom"/>
</dbReference>
<evidence type="ECO:0008006" key="12">
    <source>
        <dbReference type="Google" id="ProtNLM"/>
    </source>
</evidence>
<evidence type="ECO:0000259" key="8">
    <source>
        <dbReference type="PROSITE" id="PS50089"/>
    </source>
</evidence>
<dbReference type="InterPro" id="IPR001841">
    <property type="entry name" value="Znf_RING"/>
</dbReference>
<keyword evidence="11" id="KW-1185">Reference proteome</keyword>
<evidence type="ECO:0000259" key="9">
    <source>
        <dbReference type="PROSITE" id="PS51873"/>
    </source>
</evidence>
<feature type="domain" description="RING-type" evidence="8">
    <location>
        <begin position="39"/>
        <end position="86"/>
    </location>
</feature>
<dbReference type="GO" id="GO:0016567">
    <property type="term" value="P:protein ubiquitination"/>
    <property type="evidence" value="ECO:0007669"/>
    <property type="project" value="InterPro"/>
</dbReference>
<dbReference type="STRING" id="1314781.A0A166BT61"/>
<dbReference type="PROSITE" id="PS00518">
    <property type="entry name" value="ZF_RING_1"/>
    <property type="match status" value="1"/>
</dbReference>
<evidence type="ECO:0000313" key="10">
    <source>
        <dbReference type="EMBL" id="KZW03820.1"/>
    </source>
</evidence>
<dbReference type="OrthoDB" id="1431934at2759"/>
<keyword evidence="3" id="KW-0677">Repeat</keyword>
<feature type="domain" description="RING-type" evidence="9">
    <location>
        <begin position="35"/>
        <end position="241"/>
    </location>
</feature>
<dbReference type="InterPro" id="IPR017907">
    <property type="entry name" value="Znf_RING_CS"/>
</dbReference>
<proteinExistence type="predicted"/>
<dbReference type="GO" id="GO:0008270">
    <property type="term" value="F:zinc ion binding"/>
    <property type="evidence" value="ECO:0007669"/>
    <property type="project" value="UniProtKB-KW"/>
</dbReference>
<name>A0A166BT61_EXIGL</name>
<dbReference type="PROSITE" id="PS51873">
    <property type="entry name" value="TRIAD"/>
    <property type="match status" value="1"/>
</dbReference>
<evidence type="ECO:0000256" key="3">
    <source>
        <dbReference type="ARBA" id="ARBA00022737"/>
    </source>
</evidence>
<dbReference type="Gene3D" id="3.30.40.10">
    <property type="entry name" value="Zinc/RING finger domain, C3HC4 (zinc finger)"/>
    <property type="match status" value="1"/>
</dbReference>